<comment type="caution">
    <text evidence="2">The sequence shown here is derived from an EMBL/GenBank/DDBJ whole genome shotgun (WGS) entry which is preliminary data.</text>
</comment>
<proteinExistence type="predicted"/>
<dbReference type="OrthoDB" id="5350595at2759"/>
<gene>
    <name evidence="2" type="ORF">INT44_001127</name>
</gene>
<dbReference type="InterPro" id="IPR045668">
    <property type="entry name" value="FHIP_KELAA_motif"/>
</dbReference>
<evidence type="ECO:0000313" key="2">
    <source>
        <dbReference type="EMBL" id="KAG2188374.1"/>
    </source>
</evidence>
<dbReference type="PANTHER" id="PTHR21705">
    <property type="entry name" value="RAI16 PROTEIN-RELATED"/>
    <property type="match status" value="1"/>
</dbReference>
<feature type="region of interest" description="Disordered" evidence="1">
    <location>
        <begin position="563"/>
        <end position="582"/>
    </location>
</feature>
<dbReference type="Proteomes" id="UP000612746">
    <property type="component" value="Unassembled WGS sequence"/>
</dbReference>
<dbReference type="PANTHER" id="PTHR21705:SF11">
    <property type="entry name" value="FHIP FAMILY PROTEIN CG3558"/>
    <property type="match status" value="1"/>
</dbReference>
<keyword evidence="3" id="KW-1185">Reference proteome</keyword>
<dbReference type="InterPro" id="IPR019384">
    <property type="entry name" value="FHIP"/>
</dbReference>
<organism evidence="2 3">
    <name type="scientific">Umbelopsis vinacea</name>
    <dbReference type="NCBI Taxonomy" id="44442"/>
    <lineage>
        <taxon>Eukaryota</taxon>
        <taxon>Fungi</taxon>
        <taxon>Fungi incertae sedis</taxon>
        <taxon>Mucoromycota</taxon>
        <taxon>Mucoromycotina</taxon>
        <taxon>Umbelopsidomycetes</taxon>
        <taxon>Umbelopsidales</taxon>
        <taxon>Umbelopsidaceae</taxon>
        <taxon>Umbelopsis</taxon>
    </lineage>
</organism>
<evidence type="ECO:0000313" key="3">
    <source>
        <dbReference type="Proteomes" id="UP000612746"/>
    </source>
</evidence>
<protein>
    <submittedName>
        <fullName evidence="2">Uncharacterized protein</fullName>
    </submittedName>
</protein>
<dbReference type="Pfam" id="PF10257">
    <property type="entry name" value="RAI16-like"/>
    <property type="match status" value="1"/>
</dbReference>
<accession>A0A8H7QAQ4</accession>
<sequence length="964" mass="109534">MFLTKFLQNSRTPKGEPPVLVQNAWKSIVQYYETTQDPLNDLMASTCIPAKLQKMATLLCEEIDASGPNACFQYIVENRILEELAEFAKADTPYGMRTHCLRFFSTFIINVPASELHTRSICIPLQKLIQSTHRVVAHHYNQLADSKTDTGESSVERRNAIAEVSLELVGLLRSVISRLRDSKAMMDILFERGWCSGLGEKVWKEKSTEDNRIQRRNFTAPDKLAWNVFIQPRFTMFSMLLDFINTPGETSEVAREAVLFALRMVDNDPEYLCYIVEYSGFAETLADRLAMMFATTLDDASAFKWSPNTKLSFRYPPKYPVQSCTPLVFNDVSIYPSLNAPCSGKRRKRQYSTFDMHFWKLLTTQRNQEAITDEFFALWEYLNDVMRRSSPILSASIGFHLYTHFWQPVLTSTLCSSKQEITHITTVRITEMVRSLKDRSLQHLFMLFLLGEYGGGTLDLLPEFGPSTTAAIGNDGNDDFDFDSRSNNLRLTLRQVLINRIIDSDESVKNLTDTFDLTMVPFHSHCRLQLSVVTIRLFDTIIETHNQFVICNLLLRNYSDGKANANESEDEDQTAENTCESPPVEIKQKAEWLVGRFLSLLPCEKQIERRSSCSSLNQQSMRQERSSLDLRRNTLASPIPSASSKASSTLQRSIDTQSVSSTSSLTTLVDEEDDYFLEAMERWNMSQLSYTFWKDNHVIFDSFKQFCNQRNATTCGYEGSFLAALFDATSKICETGVAKSLMLTRLLGKVAVIADERADWIVCCWQNIPSGNDDLSYNEYDSAIFDQKPESRTIHGVLERVTLEALKRARTIPKFETKLRVTKEKGKHSTELLQVGTSSAEPVKQESNIYKQITRRTSFTQLLFNSVASPPVSPTPSESTAPSSPTAAFFQYPPPRVNWTPITLTNPFAKLPEFLTGYIILQEFCKEMAATVMVKYVDASEPNILYEGDDFGPLNCVHPLDESQ</sequence>
<dbReference type="AlphaFoldDB" id="A0A8H7QAQ4"/>
<dbReference type="Pfam" id="PF19311">
    <property type="entry name" value="KELAA"/>
    <property type="match status" value="1"/>
</dbReference>
<evidence type="ECO:0000256" key="1">
    <source>
        <dbReference type="SAM" id="MobiDB-lite"/>
    </source>
</evidence>
<name>A0A8H7QAQ4_9FUNG</name>
<dbReference type="EMBL" id="JAEPRA010000002">
    <property type="protein sequence ID" value="KAG2188374.1"/>
    <property type="molecule type" value="Genomic_DNA"/>
</dbReference>
<reference evidence="2" key="1">
    <citation type="submission" date="2020-12" db="EMBL/GenBank/DDBJ databases">
        <title>Metabolic potential, ecology and presence of endohyphal bacteria is reflected in genomic diversity of Mucoromycotina.</title>
        <authorList>
            <person name="Muszewska A."/>
            <person name="Okrasinska A."/>
            <person name="Steczkiewicz K."/>
            <person name="Drgas O."/>
            <person name="Orlowska M."/>
            <person name="Perlinska-Lenart U."/>
            <person name="Aleksandrzak-Piekarczyk T."/>
            <person name="Szatraj K."/>
            <person name="Zielenkiewicz U."/>
            <person name="Pilsyk S."/>
            <person name="Malc E."/>
            <person name="Mieczkowski P."/>
            <person name="Kruszewska J.S."/>
            <person name="Biernat P."/>
            <person name="Pawlowska J."/>
        </authorList>
    </citation>
    <scope>NUCLEOTIDE SEQUENCE</scope>
    <source>
        <strain evidence="2">WA0000051536</strain>
    </source>
</reference>